<gene>
    <name evidence="1" type="ORF">H0A36_22460</name>
</gene>
<reference evidence="1 2" key="1">
    <citation type="submission" date="2020-07" db="EMBL/GenBank/DDBJ databases">
        <title>Endozoicomonas sp. nov., isolated from sediment.</title>
        <authorList>
            <person name="Gu T."/>
        </authorList>
    </citation>
    <scope>NUCLEOTIDE SEQUENCE [LARGE SCALE GENOMIC DNA]</scope>
    <source>
        <strain evidence="1 2">SM1973</strain>
    </source>
</reference>
<comment type="caution">
    <text evidence="1">The sequence shown here is derived from an EMBL/GenBank/DDBJ whole genome shotgun (WGS) entry which is preliminary data.</text>
</comment>
<evidence type="ECO:0000313" key="2">
    <source>
        <dbReference type="Proteomes" id="UP000569732"/>
    </source>
</evidence>
<dbReference type="EMBL" id="JACCKB010000050">
    <property type="protein sequence ID" value="NYZ68784.1"/>
    <property type="molecule type" value="Genomic_DNA"/>
</dbReference>
<organism evidence="1 2">
    <name type="scientific">Spartinivicinus marinus</name>
    <dbReference type="NCBI Taxonomy" id="2994442"/>
    <lineage>
        <taxon>Bacteria</taxon>
        <taxon>Pseudomonadati</taxon>
        <taxon>Pseudomonadota</taxon>
        <taxon>Gammaproteobacteria</taxon>
        <taxon>Oceanospirillales</taxon>
        <taxon>Zooshikellaceae</taxon>
        <taxon>Spartinivicinus</taxon>
    </lineage>
</organism>
<dbReference type="RefSeq" id="WP_180570786.1">
    <property type="nucleotide sequence ID" value="NZ_JACCKB010000050.1"/>
</dbReference>
<accession>A0A853IFH2</accession>
<evidence type="ECO:0000313" key="1">
    <source>
        <dbReference type="EMBL" id="NYZ68784.1"/>
    </source>
</evidence>
<name>A0A853IFH2_9GAMM</name>
<protein>
    <submittedName>
        <fullName evidence="1">Uncharacterized protein</fullName>
    </submittedName>
</protein>
<dbReference type="AlphaFoldDB" id="A0A853IFH2"/>
<proteinExistence type="predicted"/>
<dbReference type="Proteomes" id="UP000569732">
    <property type="component" value="Unassembled WGS sequence"/>
</dbReference>
<sequence length="61" mass="6955">MFQTEELSDKKISKLAIDKLAEELKTIAEIERGGMSPKEKKKITSIKKAYNASKKILEKMN</sequence>
<keyword evidence="2" id="KW-1185">Reference proteome</keyword>